<dbReference type="InterPro" id="IPR000182">
    <property type="entry name" value="GNAT_dom"/>
</dbReference>
<dbReference type="PANTHER" id="PTHR43800">
    <property type="entry name" value="PEPTIDYL-LYSINE N-ACETYLTRANSFERASE YJAB"/>
    <property type="match status" value="1"/>
</dbReference>
<dbReference type="SUPFAM" id="SSF55729">
    <property type="entry name" value="Acyl-CoA N-acyltransferases (Nat)"/>
    <property type="match status" value="1"/>
</dbReference>
<protein>
    <submittedName>
        <fullName evidence="4">N-acetyltransferase GCN5</fullName>
    </submittedName>
</protein>
<dbReference type="PROSITE" id="PS51186">
    <property type="entry name" value="GNAT"/>
    <property type="match status" value="1"/>
</dbReference>
<reference evidence="4 5" key="1">
    <citation type="journal article" date="2012" name="BMC Genomics">
        <title>Comparative genomics of bacteria in the genus Providencia isolated from wild Drosophila melanogaster.</title>
        <authorList>
            <person name="Galac M.R."/>
            <person name="Lazzaro B.P."/>
        </authorList>
    </citation>
    <scope>NUCLEOTIDE SEQUENCE [LARGE SCALE GENOMIC DNA]</scope>
    <source>
        <strain evidence="4 5">DSM 19967</strain>
    </source>
</reference>
<dbReference type="CDD" id="cd04301">
    <property type="entry name" value="NAT_SF"/>
    <property type="match status" value="1"/>
</dbReference>
<dbReference type="GO" id="GO:0016747">
    <property type="term" value="F:acyltransferase activity, transferring groups other than amino-acyl groups"/>
    <property type="evidence" value="ECO:0007669"/>
    <property type="project" value="InterPro"/>
</dbReference>
<proteinExistence type="predicted"/>
<dbReference type="OrthoDB" id="572496at2"/>
<evidence type="ECO:0000313" key="4">
    <source>
        <dbReference type="EMBL" id="EKT55646.1"/>
    </source>
</evidence>
<dbReference type="Gene3D" id="3.40.630.30">
    <property type="match status" value="1"/>
</dbReference>
<dbReference type="HOGENOM" id="CLU_096760_0_0_6"/>
<dbReference type="Proteomes" id="UP000010290">
    <property type="component" value="Chromosome"/>
</dbReference>
<feature type="domain" description="N-acetyltransferase" evidence="3">
    <location>
        <begin position="2"/>
        <end position="161"/>
    </location>
</feature>
<evidence type="ECO:0000256" key="2">
    <source>
        <dbReference type="ARBA" id="ARBA00023315"/>
    </source>
</evidence>
<dbReference type="Pfam" id="PF00583">
    <property type="entry name" value="Acetyltransf_1"/>
    <property type="match status" value="1"/>
</dbReference>
<name>K8W6Z2_9GAMM</name>
<organism evidence="4 5">
    <name type="scientific">Providencia sneebia DSM 19967</name>
    <dbReference type="NCBI Taxonomy" id="1141660"/>
    <lineage>
        <taxon>Bacteria</taxon>
        <taxon>Pseudomonadati</taxon>
        <taxon>Pseudomonadota</taxon>
        <taxon>Gammaproteobacteria</taxon>
        <taxon>Enterobacterales</taxon>
        <taxon>Morganellaceae</taxon>
        <taxon>Providencia</taxon>
    </lineage>
</organism>
<gene>
    <name evidence="4" type="ORF">OO7_11719</name>
</gene>
<keyword evidence="2" id="KW-0012">Acyltransferase</keyword>
<accession>K8W6Z2</accession>
<dbReference type="PANTHER" id="PTHR43800:SF1">
    <property type="entry name" value="PEPTIDYL-LYSINE N-ACETYLTRANSFERASE YJAB"/>
    <property type="match status" value="1"/>
</dbReference>
<evidence type="ECO:0000313" key="5">
    <source>
        <dbReference type="Proteomes" id="UP000010290"/>
    </source>
</evidence>
<keyword evidence="5" id="KW-1185">Reference proteome</keyword>
<dbReference type="EMBL" id="AKKN01000010">
    <property type="protein sequence ID" value="EKT55646.1"/>
    <property type="molecule type" value="Genomic_DNA"/>
</dbReference>
<dbReference type="PATRIC" id="fig|1141660.3.peg.2336"/>
<evidence type="ECO:0000259" key="3">
    <source>
        <dbReference type="PROSITE" id="PS51186"/>
    </source>
</evidence>
<dbReference type="RefSeq" id="WP_008916116.1">
    <property type="nucleotide sequence ID" value="NZ_CM001773.1"/>
</dbReference>
<evidence type="ECO:0000256" key="1">
    <source>
        <dbReference type="ARBA" id="ARBA00022679"/>
    </source>
</evidence>
<comment type="caution">
    <text evidence="4">The sequence shown here is derived from an EMBL/GenBank/DDBJ whole genome shotgun (WGS) entry which is preliminary data.</text>
</comment>
<dbReference type="InterPro" id="IPR016181">
    <property type="entry name" value="Acyl_CoA_acyltransferase"/>
</dbReference>
<keyword evidence="1 4" id="KW-0808">Transferase</keyword>
<dbReference type="AlphaFoldDB" id="K8W6Z2"/>
<sequence>MFVIRQANIKDVNKLPVIEASAAQSFRGHPQFNWIAEGDVQSEQDHIEYVQQQMEWVAVDNDDLPIGFINTQKLENSLHINEVSVCHIWQGKGIGKQLIQHILAYAQEQGIPFVSLTTFRDIPWNAPYYQRLGFRLLGESDLSEELKSILQEEVEAGFNAQDRCAMVISVTV</sequence>